<dbReference type="InterPro" id="IPR011006">
    <property type="entry name" value="CheY-like_superfamily"/>
</dbReference>
<dbReference type="SUPFAM" id="SSF52172">
    <property type="entry name" value="CheY-like"/>
    <property type="match status" value="1"/>
</dbReference>
<evidence type="ECO:0000256" key="1">
    <source>
        <dbReference type="ARBA" id="ARBA00000085"/>
    </source>
</evidence>
<dbReference type="GO" id="GO:0005829">
    <property type="term" value="C:cytosol"/>
    <property type="evidence" value="ECO:0007669"/>
    <property type="project" value="TreeGrafter"/>
</dbReference>
<dbReference type="GO" id="GO:0000976">
    <property type="term" value="F:transcription cis-regulatory region binding"/>
    <property type="evidence" value="ECO:0007669"/>
    <property type="project" value="TreeGrafter"/>
</dbReference>
<evidence type="ECO:0000256" key="10">
    <source>
        <dbReference type="ARBA" id="ARBA00023125"/>
    </source>
</evidence>
<keyword evidence="4" id="KW-0808">Transferase</keyword>
<feature type="domain" description="Response regulatory" evidence="13">
    <location>
        <begin position="10"/>
        <end position="126"/>
    </location>
</feature>
<name>A0AAE3SFP2_9BACT</name>
<comment type="catalytic activity">
    <reaction evidence="1">
        <text>ATP + protein L-histidine = ADP + protein N-phospho-L-histidine.</text>
        <dbReference type="EC" id="2.7.13.3"/>
    </reaction>
</comment>
<organism evidence="14 15">
    <name type="scientific">Plebeiibacterium sediminum</name>
    <dbReference type="NCBI Taxonomy" id="2992112"/>
    <lineage>
        <taxon>Bacteria</taxon>
        <taxon>Pseudomonadati</taxon>
        <taxon>Bacteroidota</taxon>
        <taxon>Bacteroidia</taxon>
        <taxon>Marinilabiliales</taxon>
        <taxon>Marinilabiliaceae</taxon>
        <taxon>Plebeiibacterium</taxon>
    </lineage>
</organism>
<dbReference type="GO" id="GO:0004673">
    <property type="term" value="F:protein histidine kinase activity"/>
    <property type="evidence" value="ECO:0007669"/>
    <property type="project" value="UniProtKB-EC"/>
</dbReference>
<evidence type="ECO:0000313" key="14">
    <source>
        <dbReference type="EMBL" id="MCW3787471.1"/>
    </source>
</evidence>
<dbReference type="AlphaFoldDB" id="A0AAE3SFP2"/>
<dbReference type="EC" id="2.7.13.3" evidence="2"/>
<evidence type="ECO:0000256" key="4">
    <source>
        <dbReference type="ARBA" id="ARBA00022679"/>
    </source>
</evidence>
<evidence type="ECO:0000256" key="12">
    <source>
        <dbReference type="PROSITE-ProRule" id="PRU00169"/>
    </source>
</evidence>
<keyword evidence="6" id="KW-0418">Kinase</keyword>
<dbReference type="GO" id="GO:0032993">
    <property type="term" value="C:protein-DNA complex"/>
    <property type="evidence" value="ECO:0007669"/>
    <property type="project" value="TreeGrafter"/>
</dbReference>
<keyword evidence="11" id="KW-0804">Transcription</keyword>
<evidence type="ECO:0000313" key="15">
    <source>
        <dbReference type="Proteomes" id="UP001209229"/>
    </source>
</evidence>
<evidence type="ECO:0000256" key="8">
    <source>
        <dbReference type="ARBA" id="ARBA00023012"/>
    </source>
</evidence>
<evidence type="ECO:0000256" key="3">
    <source>
        <dbReference type="ARBA" id="ARBA00022553"/>
    </source>
</evidence>
<comment type="caution">
    <text evidence="14">The sequence shown here is derived from an EMBL/GenBank/DDBJ whole genome shotgun (WGS) entry which is preliminary data.</text>
</comment>
<dbReference type="GO" id="GO:0006355">
    <property type="term" value="P:regulation of DNA-templated transcription"/>
    <property type="evidence" value="ECO:0007669"/>
    <property type="project" value="TreeGrafter"/>
</dbReference>
<keyword evidence="3 12" id="KW-0597">Phosphoprotein</keyword>
<dbReference type="SMART" id="SM00448">
    <property type="entry name" value="REC"/>
    <property type="match status" value="1"/>
</dbReference>
<dbReference type="GO" id="GO:0005524">
    <property type="term" value="F:ATP binding"/>
    <property type="evidence" value="ECO:0007669"/>
    <property type="project" value="UniProtKB-KW"/>
</dbReference>
<dbReference type="InterPro" id="IPR039420">
    <property type="entry name" value="WalR-like"/>
</dbReference>
<reference evidence="14" key="1">
    <citation type="submission" date="2022-10" db="EMBL/GenBank/DDBJ databases">
        <authorList>
            <person name="Yu W.X."/>
        </authorList>
    </citation>
    <scope>NUCLEOTIDE SEQUENCE</scope>
    <source>
        <strain evidence="14">AAT</strain>
    </source>
</reference>
<dbReference type="FunFam" id="3.40.50.2300:FF:000121">
    <property type="entry name" value="Sensor histidine kinase RcsC"/>
    <property type="match status" value="1"/>
</dbReference>
<keyword evidence="9" id="KW-0805">Transcription regulation</keyword>
<feature type="modified residue" description="4-aspartylphosphate" evidence="12">
    <location>
        <position position="59"/>
    </location>
</feature>
<keyword evidence="10" id="KW-0238">DNA-binding</keyword>
<evidence type="ECO:0000256" key="11">
    <source>
        <dbReference type="ARBA" id="ARBA00023163"/>
    </source>
</evidence>
<protein>
    <recommendedName>
        <fullName evidence="2">histidine kinase</fullName>
        <ecNumber evidence="2">2.7.13.3</ecNumber>
    </recommendedName>
</protein>
<dbReference type="Proteomes" id="UP001209229">
    <property type="component" value="Unassembled WGS sequence"/>
</dbReference>
<gene>
    <name evidence="14" type="ORF">OM075_13405</name>
</gene>
<sequence length="166" mass="18955">MENIDKSEIFILAVDDNQDNLRVVSSFLKDKGYKIALALNGHDALEILNNTKIDLVLLDIMMPKMDGFTVCKKIKENPKLVDIPIIFLTAKTETDDIVKGFEMGGVDYITKPFKKEELYARVSSHITIKRTQDYIKKRLKDVSKSRNEVMKMTLDMAKLLNVRSDG</sequence>
<evidence type="ECO:0000256" key="2">
    <source>
        <dbReference type="ARBA" id="ARBA00012438"/>
    </source>
</evidence>
<dbReference type="RefSeq" id="WP_301191036.1">
    <property type="nucleotide sequence ID" value="NZ_JAPDPJ010000030.1"/>
</dbReference>
<evidence type="ECO:0000259" key="13">
    <source>
        <dbReference type="PROSITE" id="PS50110"/>
    </source>
</evidence>
<evidence type="ECO:0000256" key="5">
    <source>
        <dbReference type="ARBA" id="ARBA00022741"/>
    </source>
</evidence>
<keyword evidence="5" id="KW-0547">Nucleotide-binding</keyword>
<dbReference type="Pfam" id="PF00072">
    <property type="entry name" value="Response_reg"/>
    <property type="match status" value="1"/>
</dbReference>
<dbReference type="PANTHER" id="PTHR48111">
    <property type="entry name" value="REGULATOR OF RPOS"/>
    <property type="match status" value="1"/>
</dbReference>
<dbReference type="PANTHER" id="PTHR48111:SF1">
    <property type="entry name" value="TWO-COMPONENT RESPONSE REGULATOR ORR33"/>
    <property type="match status" value="1"/>
</dbReference>
<dbReference type="PROSITE" id="PS50110">
    <property type="entry name" value="RESPONSE_REGULATORY"/>
    <property type="match status" value="1"/>
</dbReference>
<keyword evidence="8" id="KW-0902">Two-component regulatory system</keyword>
<evidence type="ECO:0000256" key="7">
    <source>
        <dbReference type="ARBA" id="ARBA00022840"/>
    </source>
</evidence>
<dbReference type="CDD" id="cd19920">
    <property type="entry name" value="REC_PA4781-like"/>
    <property type="match status" value="1"/>
</dbReference>
<keyword evidence="7" id="KW-0067">ATP-binding</keyword>
<evidence type="ECO:0000256" key="6">
    <source>
        <dbReference type="ARBA" id="ARBA00022777"/>
    </source>
</evidence>
<keyword evidence="15" id="KW-1185">Reference proteome</keyword>
<dbReference type="InterPro" id="IPR001789">
    <property type="entry name" value="Sig_transdc_resp-reg_receiver"/>
</dbReference>
<evidence type="ECO:0000256" key="9">
    <source>
        <dbReference type="ARBA" id="ARBA00023015"/>
    </source>
</evidence>
<proteinExistence type="predicted"/>
<dbReference type="EMBL" id="JAPDPJ010000030">
    <property type="protein sequence ID" value="MCW3787471.1"/>
    <property type="molecule type" value="Genomic_DNA"/>
</dbReference>
<dbReference type="Gene3D" id="3.40.50.2300">
    <property type="match status" value="1"/>
</dbReference>
<dbReference type="GO" id="GO:0000156">
    <property type="term" value="F:phosphorelay response regulator activity"/>
    <property type="evidence" value="ECO:0007669"/>
    <property type="project" value="TreeGrafter"/>
</dbReference>
<accession>A0AAE3SFP2</accession>